<evidence type="ECO:0008006" key="3">
    <source>
        <dbReference type="Google" id="ProtNLM"/>
    </source>
</evidence>
<gene>
    <name evidence="1" type="ORF">V6M85_08800</name>
</gene>
<sequence length="603" mass="69148">MSDLKLAVYVIAHTLKNANDEKINKLKEKFKELKISKVYLENYRDGLFLSSDLMLKFKEIFEKDFEVAGGMAIGTWGIGWGEKESFGFNVACIADEKNRELVKTVVEEQAKVFDEIIIDDFWANWCHSEKDIQLFNSMYGLNFTRDTLVKMLNDPVISRLWCEYSSSLVYDTSKEYVVKPAKMINNKVKITLKVAEWRENFYHRGLKLERLAEIFDNIYVGTEAREFNARYGSLYIVDFVRSLVGDKLKGVWFDTFIGGEGGDYGSVKTYLQQFLLSAFGLTEEITLFHAGDMLDFERAPLFDSVKMNREKVGNWRNIVNKKYRTIGLKRIPIQHFSPQNSDKYIEDHLGIIGIPLEVSKEIKKGDLVLITESDLYHIDIVDLLNNKEVDLLFTASAVKKAIQVLGSLALEIFGISDVIYDSINVIAMTKDGKSFYGSHYKRQAIFPVGPIFNLTSATPILYAYDGTQYYPIVFKNTYNNKATVYVSSLTTYMPYLLSEFYPEISRQVLRDIIGDHVGVRVKPESSLLLNVSLIVKEGLITLVNLNDFPIRLRLAIDNNKFRISSNEPLTNDMKVLEVTENEIKIRLKENSFDGLRLDRISNT</sequence>
<reference evidence="1 2" key="1">
    <citation type="submission" date="2024-02" db="EMBL/GenBank/DDBJ databases">
        <title>STSV induces naive adaptation in Sulfolobus.</title>
        <authorList>
            <person name="Xiang X."/>
            <person name="Song M."/>
        </authorList>
    </citation>
    <scope>NUCLEOTIDE SEQUENCE [LARGE SCALE GENOMIC DNA]</scope>
    <source>
        <strain evidence="1 2">RT2</strain>
    </source>
</reference>
<evidence type="ECO:0000313" key="1">
    <source>
        <dbReference type="EMBL" id="WWQ59585.1"/>
    </source>
</evidence>
<keyword evidence="2" id="KW-1185">Reference proteome</keyword>
<dbReference type="EMBL" id="CP146016">
    <property type="protein sequence ID" value="WWQ59585.1"/>
    <property type="molecule type" value="Genomic_DNA"/>
</dbReference>
<organism evidence="1 2">
    <name type="scientific">Sulfolobus tengchongensis</name>
    <dbReference type="NCBI Taxonomy" id="207809"/>
    <lineage>
        <taxon>Archaea</taxon>
        <taxon>Thermoproteota</taxon>
        <taxon>Thermoprotei</taxon>
        <taxon>Sulfolobales</taxon>
        <taxon>Sulfolobaceae</taxon>
        <taxon>Sulfolobus</taxon>
    </lineage>
</organism>
<dbReference type="RefSeq" id="WP_338598893.1">
    <property type="nucleotide sequence ID" value="NZ_CP146016.1"/>
</dbReference>
<accession>A0AAX4KXJ6</accession>
<dbReference type="AlphaFoldDB" id="A0AAX4KXJ6"/>
<protein>
    <recommendedName>
        <fullName evidence="3">Permease</fullName>
    </recommendedName>
</protein>
<name>A0AAX4KXJ6_9CREN</name>
<dbReference type="GeneID" id="89336863"/>
<dbReference type="Proteomes" id="UP001432202">
    <property type="component" value="Chromosome"/>
</dbReference>
<proteinExistence type="predicted"/>
<evidence type="ECO:0000313" key="2">
    <source>
        <dbReference type="Proteomes" id="UP001432202"/>
    </source>
</evidence>